<dbReference type="Gene3D" id="2.20.100.10">
    <property type="entry name" value="Thrombospondin type-1 (TSP1) repeat"/>
    <property type="match status" value="1"/>
</dbReference>
<evidence type="ECO:0000313" key="8">
    <source>
        <dbReference type="Proteomes" id="UP001283361"/>
    </source>
</evidence>
<dbReference type="GO" id="GO:0030198">
    <property type="term" value="P:extracellular matrix organization"/>
    <property type="evidence" value="ECO:0007669"/>
    <property type="project" value="InterPro"/>
</dbReference>
<evidence type="ECO:0000256" key="4">
    <source>
        <dbReference type="PIRSR" id="PIRSR613273-3"/>
    </source>
</evidence>
<dbReference type="GO" id="GO:0006508">
    <property type="term" value="P:proteolysis"/>
    <property type="evidence" value="ECO:0007669"/>
    <property type="project" value="TreeGrafter"/>
</dbReference>
<dbReference type="InterPro" id="IPR001134">
    <property type="entry name" value="Netrin_domain"/>
</dbReference>
<dbReference type="Gene3D" id="2.60.120.830">
    <property type="match status" value="1"/>
</dbReference>
<dbReference type="Gene3D" id="2.40.50.120">
    <property type="match status" value="1"/>
</dbReference>
<dbReference type="InterPro" id="IPR008993">
    <property type="entry name" value="TIMP-like_OB-fold"/>
</dbReference>
<dbReference type="InterPro" id="IPR036383">
    <property type="entry name" value="TSP1_rpt_sf"/>
</dbReference>
<dbReference type="SUPFAM" id="SSF50242">
    <property type="entry name" value="TIMP-like"/>
    <property type="match status" value="1"/>
</dbReference>
<dbReference type="InterPro" id="IPR000884">
    <property type="entry name" value="TSP1_rpt"/>
</dbReference>
<dbReference type="Proteomes" id="UP001283361">
    <property type="component" value="Unassembled WGS sequence"/>
</dbReference>
<evidence type="ECO:0000256" key="3">
    <source>
        <dbReference type="ARBA" id="ARBA00023157"/>
    </source>
</evidence>
<evidence type="ECO:0000313" key="7">
    <source>
        <dbReference type="EMBL" id="KAK3732098.1"/>
    </source>
</evidence>
<name>A0AAE0Y485_9GAST</name>
<dbReference type="PROSITE" id="PS50092">
    <property type="entry name" value="TSP1"/>
    <property type="match status" value="1"/>
</dbReference>
<dbReference type="EMBL" id="JAWDGP010006980">
    <property type="protein sequence ID" value="KAK3732098.1"/>
    <property type="molecule type" value="Genomic_DNA"/>
</dbReference>
<dbReference type="PANTHER" id="PTHR13723:SF281">
    <property type="entry name" value="PAPILIN"/>
    <property type="match status" value="1"/>
</dbReference>
<comment type="subcellular location">
    <subcellularLocation>
        <location evidence="1">Secreted</location>
    </subcellularLocation>
</comment>
<feature type="region of interest" description="Disordered" evidence="5">
    <location>
        <begin position="398"/>
        <end position="586"/>
    </location>
</feature>
<sequence length="717" mass="80506">MLGTSTESRLLGTGSEWSACSSTCGQGVTTRTRACLVWSLDGNVKSVEVWKCRGRSDWEKICREQVCDEAAATIGPDCKELGRYRQLYYKSSWKRVTIPAEPCKIHCQKDHPRSVRTVGNISDGTLCTEKEITAGFCEGGVCKPRLKPSNCERDDGRQLQFDMCQRCGGDNSTCYLVHGTRDSVSRTRSDEFIVFMPKGSTSLKISKFGLGRTSLALVSTSNKDILAPPAGQLGRSILRGGNTVWTHDKTLRTESLLASGPVGEDILVLFVGIGSKHRTSYSFWAPKSWSGKSKPVDHRAKQHLKLTVHGRFSSKLKNTNNSDNTPAWILEDYISRHPTVSSSGNSANFNSTLRFDRIPRHSLKTAVPVPGHSSMVLTPRLKSIMSANHFIKNKDDINTENKAHSKKDGYNNYFSSKQRTNSDSKGDIFTTSGNQILGHVGIRKHSSSHKESHKLSSPKKQGSISAGRVDASGMGSGTNGLSKFESQNNLIGEAREESSNNEARLSVNRRTGRDRTKLNKNNSGASSFKRVLSSSRRRPSDTDAAYPSRQTSEDKKDNIRRSPYGKENKRKKKKKRQKEKKKEKENVLTVSLPKPYDCCPCPRMNNRKKQFCSSDFGSKIYINRRKTIQNETRYDITVFSSYRNRVSLMRREYLWVASRCRCPNLRAKRTYILMGNMEQHKDREARLVVAPGNFVRGFSLGQDRRLQQLAKRVKCPD</sequence>
<protein>
    <recommendedName>
        <fullName evidence="6">NTR domain-containing protein</fullName>
    </recommendedName>
</protein>
<keyword evidence="2" id="KW-0964">Secreted</keyword>
<feature type="disulfide bond" evidence="4">
    <location>
        <begin position="24"/>
        <end position="67"/>
    </location>
</feature>
<dbReference type="InterPro" id="IPR018933">
    <property type="entry name" value="Netrin_module_non-TIMP"/>
</dbReference>
<dbReference type="PRINTS" id="PR01857">
    <property type="entry name" value="ADAMTSFAMILY"/>
</dbReference>
<evidence type="ECO:0000256" key="5">
    <source>
        <dbReference type="SAM" id="MobiDB-lite"/>
    </source>
</evidence>
<feature type="compositionally biased region" description="Polar residues" evidence="5">
    <location>
        <begin position="479"/>
        <end position="490"/>
    </location>
</feature>
<feature type="compositionally biased region" description="Basic and acidic residues" evidence="5">
    <location>
        <begin position="551"/>
        <end position="567"/>
    </location>
</feature>
<dbReference type="GO" id="GO:0031012">
    <property type="term" value="C:extracellular matrix"/>
    <property type="evidence" value="ECO:0007669"/>
    <property type="project" value="TreeGrafter"/>
</dbReference>
<keyword evidence="8" id="KW-1185">Reference proteome</keyword>
<dbReference type="GO" id="GO:0005576">
    <property type="term" value="C:extracellular region"/>
    <property type="evidence" value="ECO:0007669"/>
    <property type="project" value="UniProtKB-SubCell"/>
</dbReference>
<dbReference type="Pfam" id="PF01759">
    <property type="entry name" value="NTR"/>
    <property type="match status" value="1"/>
</dbReference>
<dbReference type="AlphaFoldDB" id="A0AAE0Y485"/>
<organism evidence="7 8">
    <name type="scientific">Elysia crispata</name>
    <name type="common">lettuce slug</name>
    <dbReference type="NCBI Taxonomy" id="231223"/>
    <lineage>
        <taxon>Eukaryota</taxon>
        <taxon>Metazoa</taxon>
        <taxon>Spiralia</taxon>
        <taxon>Lophotrochozoa</taxon>
        <taxon>Mollusca</taxon>
        <taxon>Gastropoda</taxon>
        <taxon>Heterobranchia</taxon>
        <taxon>Euthyneura</taxon>
        <taxon>Panpulmonata</taxon>
        <taxon>Sacoglossa</taxon>
        <taxon>Placobranchoidea</taxon>
        <taxon>Plakobranchidae</taxon>
        <taxon>Elysia</taxon>
    </lineage>
</organism>
<dbReference type="GO" id="GO:0004222">
    <property type="term" value="F:metalloendopeptidase activity"/>
    <property type="evidence" value="ECO:0007669"/>
    <property type="project" value="TreeGrafter"/>
</dbReference>
<dbReference type="Pfam" id="PF00090">
    <property type="entry name" value="TSP_1"/>
    <property type="match status" value="1"/>
</dbReference>
<dbReference type="SMART" id="SM00643">
    <property type="entry name" value="C345C"/>
    <property type="match status" value="1"/>
</dbReference>
<feature type="compositionally biased region" description="Basic residues" evidence="5">
    <location>
        <begin position="568"/>
        <end position="579"/>
    </location>
</feature>
<evidence type="ECO:0000256" key="2">
    <source>
        <dbReference type="ARBA" id="ARBA00022525"/>
    </source>
</evidence>
<feature type="disulfide bond" evidence="4">
    <location>
        <begin position="35"/>
        <end position="52"/>
    </location>
</feature>
<dbReference type="PROSITE" id="PS50189">
    <property type="entry name" value="NTR"/>
    <property type="match status" value="1"/>
</dbReference>
<feature type="disulfide bond" evidence="4">
    <location>
        <begin position="20"/>
        <end position="62"/>
    </location>
</feature>
<evidence type="ECO:0000259" key="6">
    <source>
        <dbReference type="PROSITE" id="PS50189"/>
    </source>
</evidence>
<dbReference type="InterPro" id="IPR050439">
    <property type="entry name" value="ADAMTS_ADAMTS-like"/>
</dbReference>
<evidence type="ECO:0000256" key="1">
    <source>
        <dbReference type="ARBA" id="ARBA00004613"/>
    </source>
</evidence>
<accession>A0AAE0Y485</accession>
<feature type="domain" description="NTR" evidence="6">
    <location>
        <begin position="599"/>
        <end position="715"/>
    </location>
</feature>
<dbReference type="PANTHER" id="PTHR13723">
    <property type="entry name" value="ADAMTS A DISINTEGRIN AND METALLOPROTEASE WITH THROMBOSPONDIN MOTIFS PROTEASE"/>
    <property type="match status" value="1"/>
</dbReference>
<gene>
    <name evidence="7" type="ORF">RRG08_026483</name>
</gene>
<proteinExistence type="predicted"/>
<keyword evidence="3 4" id="KW-1015">Disulfide bond</keyword>
<feature type="compositionally biased region" description="Basic and acidic residues" evidence="5">
    <location>
        <begin position="398"/>
        <end position="409"/>
    </location>
</feature>
<reference evidence="7" key="1">
    <citation type="journal article" date="2023" name="G3 (Bethesda)">
        <title>A reference genome for the long-term kleptoplast-retaining sea slug Elysia crispata morphotype clarki.</title>
        <authorList>
            <person name="Eastman K.E."/>
            <person name="Pendleton A.L."/>
            <person name="Shaikh M.A."/>
            <person name="Suttiyut T."/>
            <person name="Ogas R."/>
            <person name="Tomko P."/>
            <person name="Gavelis G."/>
            <person name="Widhalm J.R."/>
            <person name="Wisecaver J.H."/>
        </authorList>
    </citation>
    <scope>NUCLEOTIDE SEQUENCE</scope>
    <source>
        <strain evidence="7">ECLA1</strain>
    </source>
</reference>
<comment type="caution">
    <text evidence="7">The sequence shown here is derived from an EMBL/GenBank/DDBJ whole genome shotgun (WGS) entry which is preliminary data.</text>
</comment>
<dbReference type="InterPro" id="IPR013273">
    <property type="entry name" value="ADAMTS/ADAMTS-like"/>
</dbReference>
<dbReference type="SMART" id="SM00209">
    <property type="entry name" value="TSP1"/>
    <property type="match status" value="1"/>
</dbReference>
<dbReference type="SUPFAM" id="SSF82895">
    <property type="entry name" value="TSP-1 type 1 repeat"/>
    <property type="match status" value="1"/>
</dbReference>